<dbReference type="EMBL" id="CP024634">
    <property type="protein sequence ID" value="AYQ56163.1"/>
    <property type="molecule type" value="Genomic_DNA"/>
</dbReference>
<feature type="compositionally biased region" description="Polar residues" evidence="1">
    <location>
        <begin position="128"/>
        <end position="138"/>
    </location>
</feature>
<dbReference type="AlphaFoldDB" id="A0A3G3IJZ2"/>
<dbReference type="KEGG" id="bthg:MS2017_0419"/>
<organism evidence="2 3">
    <name type="scientific">Bathymodiolus thermophilus thioautotrophic gill symbiont</name>
    <dbReference type="NCBI Taxonomy" id="2360"/>
    <lineage>
        <taxon>Bacteria</taxon>
        <taxon>Pseudomonadati</taxon>
        <taxon>Pseudomonadota</taxon>
        <taxon>Gammaproteobacteria</taxon>
        <taxon>sulfur-oxidizing symbionts</taxon>
    </lineage>
</organism>
<evidence type="ECO:0000256" key="1">
    <source>
        <dbReference type="SAM" id="MobiDB-lite"/>
    </source>
</evidence>
<feature type="region of interest" description="Disordered" evidence="1">
    <location>
        <begin position="128"/>
        <end position="150"/>
    </location>
</feature>
<feature type="compositionally biased region" description="Low complexity" evidence="1">
    <location>
        <begin position="139"/>
        <end position="149"/>
    </location>
</feature>
<proteinExistence type="predicted"/>
<gene>
    <name evidence="2" type="ORF">MS2017_0419</name>
</gene>
<name>A0A3G3IJZ2_9GAMM</name>
<evidence type="ECO:0000313" key="2">
    <source>
        <dbReference type="EMBL" id="AYQ56163.1"/>
    </source>
</evidence>
<accession>A0A3G3IJZ2</accession>
<dbReference type="Proteomes" id="UP000278334">
    <property type="component" value="Chromosome"/>
</dbReference>
<evidence type="ECO:0000313" key="3">
    <source>
        <dbReference type="Proteomes" id="UP000278334"/>
    </source>
</evidence>
<dbReference type="RefSeq" id="WP_122951111.1">
    <property type="nucleotide sequence ID" value="NZ_CP024634.1"/>
</dbReference>
<sequence length="176" mass="19857">MQTQINICHNTQKIHTSGAYLKDTRDNTNALISNTINTNSGIRHNLKATPTTSTSDTPYISTGTCSNNYTLIATVTSSNANITPNPSGNCLYDANGNTTQNNKLIQWISFDKPKCFTKASSNNATTFACTPNRSRYQKNPNPNSNQSQQQRHRYHYLHQFWHQNPRRVFQDFGVLI</sequence>
<protein>
    <submittedName>
        <fullName evidence="2">Uncharacterized protein</fullName>
    </submittedName>
</protein>
<reference evidence="2 3" key="1">
    <citation type="submission" date="2017-11" db="EMBL/GenBank/DDBJ databases">
        <title>Genome sequence of the bacterial symbiont EPR9N from a vent mussel Bathymodiolus thermophilus.</title>
        <authorList>
            <person name="Won Y.-J."/>
        </authorList>
    </citation>
    <scope>NUCLEOTIDE SEQUENCE [LARGE SCALE GENOMIC DNA]</scope>
    <source>
        <strain evidence="2 3">EPR9N</strain>
    </source>
</reference>